<evidence type="ECO:0000256" key="1">
    <source>
        <dbReference type="ARBA" id="ARBA00023235"/>
    </source>
</evidence>
<reference evidence="3" key="1">
    <citation type="submission" date="2021-05" db="EMBL/GenBank/DDBJ databases">
        <title>Complete genome sequence of the cellulolytic planctomycete Telmatocola sphagniphila SP2T and characterization of the first cellulase from planctomycetes.</title>
        <authorList>
            <person name="Rakitin A.L."/>
            <person name="Beletsky A.V."/>
            <person name="Naumoff D.G."/>
            <person name="Kulichevskaya I.S."/>
            <person name="Mardanov A.V."/>
            <person name="Ravin N.V."/>
            <person name="Dedysh S.N."/>
        </authorList>
    </citation>
    <scope>NUCLEOTIDE SEQUENCE</scope>
    <source>
        <strain evidence="3">SP2T</strain>
    </source>
</reference>
<dbReference type="Pfam" id="PF01261">
    <property type="entry name" value="AP_endonuc_2"/>
    <property type="match status" value="1"/>
</dbReference>
<dbReference type="RefSeq" id="WP_213499864.1">
    <property type="nucleotide sequence ID" value="NZ_CP074694.1"/>
</dbReference>
<proteinExistence type="predicted"/>
<organism evidence="3 4">
    <name type="scientific">Telmatocola sphagniphila</name>
    <dbReference type="NCBI Taxonomy" id="1123043"/>
    <lineage>
        <taxon>Bacteria</taxon>
        <taxon>Pseudomonadati</taxon>
        <taxon>Planctomycetota</taxon>
        <taxon>Planctomycetia</taxon>
        <taxon>Gemmatales</taxon>
        <taxon>Gemmataceae</taxon>
    </lineage>
</organism>
<dbReference type="PANTHER" id="PTHR43489">
    <property type="entry name" value="ISOMERASE"/>
    <property type="match status" value="1"/>
</dbReference>
<evidence type="ECO:0000259" key="2">
    <source>
        <dbReference type="Pfam" id="PF01261"/>
    </source>
</evidence>
<dbReference type="SUPFAM" id="SSF51658">
    <property type="entry name" value="Xylose isomerase-like"/>
    <property type="match status" value="1"/>
</dbReference>
<dbReference type="GO" id="GO:0016853">
    <property type="term" value="F:isomerase activity"/>
    <property type="evidence" value="ECO:0007669"/>
    <property type="project" value="UniProtKB-KW"/>
</dbReference>
<name>A0A8E6F0L1_9BACT</name>
<feature type="domain" description="Xylose isomerase-like TIM barrel" evidence="2">
    <location>
        <begin position="29"/>
        <end position="266"/>
    </location>
</feature>
<evidence type="ECO:0000313" key="4">
    <source>
        <dbReference type="Proteomes" id="UP000676194"/>
    </source>
</evidence>
<dbReference type="InterPro" id="IPR050417">
    <property type="entry name" value="Sugar_Epim/Isomerase"/>
</dbReference>
<accession>A0A8E6F0L1</accession>
<evidence type="ECO:0000313" key="3">
    <source>
        <dbReference type="EMBL" id="QVL34661.1"/>
    </source>
</evidence>
<dbReference type="Gene3D" id="3.20.20.150">
    <property type="entry name" value="Divalent-metal-dependent TIM barrel enzymes"/>
    <property type="match status" value="1"/>
</dbReference>
<dbReference type="Proteomes" id="UP000676194">
    <property type="component" value="Chromosome"/>
</dbReference>
<dbReference type="KEGG" id="tsph:KIH39_12355"/>
<dbReference type="InterPro" id="IPR013022">
    <property type="entry name" value="Xyl_isomerase-like_TIM-brl"/>
</dbReference>
<keyword evidence="1 3" id="KW-0413">Isomerase</keyword>
<protein>
    <submittedName>
        <fullName evidence="3">Sugar phosphate isomerase/epimerase</fullName>
    </submittedName>
</protein>
<dbReference type="EMBL" id="CP074694">
    <property type="protein sequence ID" value="QVL34661.1"/>
    <property type="molecule type" value="Genomic_DNA"/>
</dbReference>
<keyword evidence="4" id="KW-1185">Reference proteome</keyword>
<sequence length="274" mass="30174">MKSSVTICLMPELKGAPFIFWNGLEDGMQKAEELGYDAVELFPASAEAFDDKLVGSLLKKHKLELSTVGSGGGWALRKLSLTSPDAENRRKAEEFIKGIIQKAAGLGASTILGSMQGKWGDGVSRETALEWLGESLVRLGDYAQTQGKPLFYEPLNRYETNLLNKLVQTVAFLETCGAKNVRILADLFHMNIEETTIHGAIRDAGKWIGHVHFADSNRRPAGLGHMDYMPIVSALNEIGYTGYLSAEVFPYPDSLEAAQRTINSFRKYVLKKGD</sequence>
<dbReference type="AlphaFoldDB" id="A0A8E6F0L1"/>
<dbReference type="PANTHER" id="PTHR43489:SF7">
    <property type="entry name" value="3-DEHYDRO-D-GULOSIDE 4-EPIMERASE-RELATED"/>
    <property type="match status" value="1"/>
</dbReference>
<dbReference type="InterPro" id="IPR036237">
    <property type="entry name" value="Xyl_isomerase-like_sf"/>
</dbReference>
<gene>
    <name evidence="3" type="ORF">KIH39_12355</name>
</gene>